<protein>
    <submittedName>
        <fullName evidence="1">NatG</fullName>
    </submittedName>
</protein>
<accession>A0A097IYQ6</accession>
<dbReference type="InterPro" id="IPR029044">
    <property type="entry name" value="Nucleotide-diphossugar_trans"/>
</dbReference>
<dbReference type="SUPFAM" id="SSF53448">
    <property type="entry name" value="Nucleotide-diphospho-sugar transferases"/>
    <property type="match status" value="1"/>
</dbReference>
<dbReference type="AlphaFoldDB" id="A0A097IYQ6"/>
<gene>
    <name evidence="1" type="primary">natG</name>
</gene>
<dbReference type="Pfam" id="PF06306">
    <property type="entry name" value="CgtA"/>
    <property type="match status" value="1"/>
</dbReference>
<sequence>MKNLIRLISFYLNLSRKAYITHKLQKLYVWKQPIKPYAFIRVCNEIKTIHASLHSILPCVKGGVIGFNSCTDGSKEYILDFCKKHPQFIPAEYPYDVIPGGDNRYKNDIIDINRRIDTYYNFVWEKLPKNEWIIKIDADHIWIPEYLSMICKIPIRKKDFIILNRINLHCKDGLCYINKKHPFSEPGDHWLLYNHGTLKFKFYRGWENENFLSWEYLPIPKRNKLYTILANYHFPIIKSHRDNFDKEEWILLEDFNLEEYMKNNKLDGRVDKKLLNNELILEKFNEIIEKG</sequence>
<organism evidence="1">
    <name type="scientific">Pasteurella multocida subsp. multocida</name>
    <dbReference type="NCBI Taxonomy" id="44283"/>
    <lineage>
        <taxon>Bacteria</taxon>
        <taxon>Pseudomonadati</taxon>
        <taxon>Pseudomonadota</taxon>
        <taxon>Gammaproteobacteria</taxon>
        <taxon>Pasteurellales</taxon>
        <taxon>Pasteurellaceae</taxon>
        <taxon>Pasteurella</taxon>
    </lineage>
</organism>
<proteinExistence type="predicted"/>
<reference evidence="1" key="1">
    <citation type="journal article" date="2014" name="Glycobiology">
        <title>Characterisation of the lipopolysaccharide produced by Pasteurella multocida serovars 6, 7 and 16; identification of lipopolysaccharide genotypes L4 and L8.</title>
        <authorList>
            <person name="Harper M."/>
            <person name="St Michael F."/>
            <person name="Steen J.A."/>
            <person name="John M."/>
            <person name="Wright A."/>
            <person name="van Dorsten L."/>
            <person name="Vinogradov E."/>
            <person name="Adler B."/>
            <person name="Cox A.D."/>
            <person name="Boyce J.D."/>
        </authorList>
    </citation>
    <scope>NUCLEOTIDE SEQUENCE</scope>
    <source>
        <strain evidence="1">P2723</strain>
    </source>
</reference>
<dbReference type="InterPro" id="IPR010446">
    <property type="entry name" value="GalNAc_Trfase_b"/>
</dbReference>
<evidence type="ECO:0000313" key="1">
    <source>
        <dbReference type="EMBL" id="AIT72046.1"/>
    </source>
</evidence>
<dbReference type="EMBL" id="KM670448">
    <property type="protein sequence ID" value="AIT72046.1"/>
    <property type="molecule type" value="Genomic_DNA"/>
</dbReference>
<name>A0A097IYQ6_PASMD</name>